<comment type="caution">
    <text evidence="2">The sequence shown here is derived from an EMBL/GenBank/DDBJ whole genome shotgun (WGS) entry which is preliminary data.</text>
</comment>
<dbReference type="InterPro" id="IPR036278">
    <property type="entry name" value="Sialidase_sf"/>
</dbReference>
<feature type="chain" id="PRO_5045195814" evidence="1">
    <location>
        <begin position="21"/>
        <end position="347"/>
    </location>
</feature>
<keyword evidence="1" id="KW-0732">Signal</keyword>
<gene>
    <name evidence="2" type="ORF">GCM10023143_24850</name>
</gene>
<name>A0ABP8FZU8_9BACT</name>
<reference evidence="3" key="1">
    <citation type="journal article" date="2019" name="Int. J. Syst. Evol. Microbiol.">
        <title>The Global Catalogue of Microorganisms (GCM) 10K type strain sequencing project: providing services to taxonomists for standard genome sequencing and annotation.</title>
        <authorList>
            <consortium name="The Broad Institute Genomics Platform"/>
            <consortium name="The Broad Institute Genome Sequencing Center for Infectious Disease"/>
            <person name="Wu L."/>
            <person name="Ma J."/>
        </authorList>
    </citation>
    <scope>NUCLEOTIDE SEQUENCE [LARGE SCALE GENOMIC DNA]</scope>
    <source>
        <strain evidence="3">JCM 17664</strain>
    </source>
</reference>
<dbReference type="Gene3D" id="2.120.10.10">
    <property type="match status" value="1"/>
</dbReference>
<evidence type="ECO:0000313" key="2">
    <source>
        <dbReference type="EMBL" id="GAA4314156.1"/>
    </source>
</evidence>
<keyword evidence="3" id="KW-1185">Reference proteome</keyword>
<dbReference type="EMBL" id="BAABFN010000006">
    <property type="protein sequence ID" value="GAA4314156.1"/>
    <property type="molecule type" value="Genomic_DNA"/>
</dbReference>
<proteinExistence type="predicted"/>
<dbReference type="PROSITE" id="PS51257">
    <property type="entry name" value="PROKAR_LIPOPROTEIN"/>
    <property type="match status" value="1"/>
</dbReference>
<accession>A0ABP8FZU8</accession>
<evidence type="ECO:0000256" key="1">
    <source>
        <dbReference type="SAM" id="SignalP"/>
    </source>
</evidence>
<feature type="signal peptide" evidence="1">
    <location>
        <begin position="1"/>
        <end position="20"/>
    </location>
</feature>
<sequence>MKKLFTIVFAVSLCSCASLRKSTTDTPMPEAIRIWDRAPHNAFTDLLRFRNAFYCVFREASAHVYGTDGKIQVLRSADGKSWHSIAVLEKAGTDLRDPKISVTPQGKLMILMGGSVYRGKVLVDGQTHVSFSDETGSRFSAPRPVKLGPGLPPSGNWIWRVTWHKGTGYAIDYQAGTGDRKDRTACYLLRTTDGQTFERMSRLEVDGFPNESTIRFDQHDEMYVLIRRDLGDQKGVLARSRPPYRDWAYQKLDIRLGGPNFIFLGKDRICMASRLYASEGGKDHFYTALFVTDTLGRVRKTVRLPSGGDNSYPGLVSYRGKLWVSYYSSHEKNTAIYLARVPLKELR</sequence>
<dbReference type="SUPFAM" id="SSF50939">
    <property type="entry name" value="Sialidases"/>
    <property type="match status" value="1"/>
</dbReference>
<organism evidence="2 3">
    <name type="scientific">Compostibacter hankyongensis</name>
    <dbReference type="NCBI Taxonomy" id="1007089"/>
    <lineage>
        <taxon>Bacteria</taxon>
        <taxon>Pseudomonadati</taxon>
        <taxon>Bacteroidota</taxon>
        <taxon>Chitinophagia</taxon>
        <taxon>Chitinophagales</taxon>
        <taxon>Chitinophagaceae</taxon>
        <taxon>Compostibacter</taxon>
    </lineage>
</organism>
<dbReference type="Proteomes" id="UP001501207">
    <property type="component" value="Unassembled WGS sequence"/>
</dbReference>
<protein>
    <submittedName>
        <fullName evidence="2">Sialidase family protein</fullName>
    </submittedName>
</protein>
<evidence type="ECO:0000313" key="3">
    <source>
        <dbReference type="Proteomes" id="UP001501207"/>
    </source>
</evidence>
<dbReference type="RefSeq" id="WP_344979784.1">
    <property type="nucleotide sequence ID" value="NZ_BAABFN010000006.1"/>
</dbReference>